<evidence type="ECO:0000259" key="9">
    <source>
        <dbReference type="Pfam" id="PF02875"/>
    </source>
</evidence>
<dbReference type="InterPro" id="IPR036565">
    <property type="entry name" value="Mur-like_cat_sf"/>
</dbReference>
<name>A0A1G4P6A9_BORJA</name>
<dbReference type="NCBIfam" id="TIGR01087">
    <property type="entry name" value="murD"/>
    <property type="match status" value="1"/>
</dbReference>
<keyword evidence="6 7" id="KW-0067">ATP-binding</keyword>
<keyword evidence="7 8" id="KW-0961">Cell wall biogenesis/degradation</keyword>
<evidence type="ECO:0000256" key="1">
    <source>
        <dbReference type="ARBA" id="ARBA00004496"/>
    </source>
</evidence>
<dbReference type="GO" id="GO:0008360">
    <property type="term" value="P:regulation of cell shape"/>
    <property type="evidence" value="ECO:0007669"/>
    <property type="project" value="UniProtKB-KW"/>
</dbReference>
<feature type="binding site" evidence="7">
    <location>
        <begin position="118"/>
        <end position="124"/>
    </location>
    <ligand>
        <name>ATP</name>
        <dbReference type="ChEBI" id="CHEBI:30616"/>
    </ligand>
</feature>
<comment type="pathway">
    <text evidence="2 7 8">Cell wall biogenesis; peptidoglycan biosynthesis.</text>
</comment>
<proteinExistence type="inferred from homology"/>
<dbReference type="EMBL" id="FMTE01000002">
    <property type="protein sequence ID" value="SCW27701.1"/>
    <property type="molecule type" value="Genomic_DNA"/>
</dbReference>
<keyword evidence="7 8" id="KW-0133">Cell shape</keyword>
<keyword evidence="3 7" id="KW-0963">Cytoplasm</keyword>
<dbReference type="EC" id="6.3.2.9" evidence="7 8"/>
<evidence type="ECO:0000256" key="5">
    <source>
        <dbReference type="ARBA" id="ARBA00022741"/>
    </source>
</evidence>
<keyword evidence="7 8" id="KW-0132">Cell division</keyword>
<dbReference type="SUPFAM" id="SSF51984">
    <property type="entry name" value="MurCD N-terminal domain"/>
    <property type="match status" value="1"/>
</dbReference>
<dbReference type="Pfam" id="PF21799">
    <property type="entry name" value="MurD-like_N"/>
    <property type="match status" value="1"/>
</dbReference>
<dbReference type="OrthoDB" id="9809796at2"/>
<dbReference type="InterPro" id="IPR013221">
    <property type="entry name" value="Mur_ligase_cen"/>
</dbReference>
<keyword evidence="7 8" id="KW-0573">Peptidoglycan synthesis</keyword>
<evidence type="ECO:0000256" key="8">
    <source>
        <dbReference type="RuleBase" id="RU003664"/>
    </source>
</evidence>
<gene>
    <name evidence="7" type="primary">murD</name>
    <name evidence="11" type="ORF">SAMN02983004_00269</name>
</gene>
<dbReference type="InterPro" id="IPR036615">
    <property type="entry name" value="Mur_ligase_C_dom_sf"/>
</dbReference>
<dbReference type="PANTHER" id="PTHR43692:SF1">
    <property type="entry name" value="UDP-N-ACETYLMURAMOYLALANINE--D-GLUTAMATE LIGASE"/>
    <property type="match status" value="1"/>
</dbReference>
<dbReference type="Pfam" id="PF08245">
    <property type="entry name" value="Mur_ligase_M"/>
    <property type="match status" value="1"/>
</dbReference>
<evidence type="ECO:0000313" key="12">
    <source>
        <dbReference type="Proteomes" id="UP000199262"/>
    </source>
</evidence>
<reference evidence="12" key="1">
    <citation type="submission" date="2016-10" db="EMBL/GenBank/DDBJ databases">
        <authorList>
            <person name="Varghese N."/>
            <person name="Submissions S."/>
        </authorList>
    </citation>
    <scope>NUCLEOTIDE SEQUENCE [LARGE SCALE GENOMIC DNA]</scope>
    <source>
        <strain evidence="12">ATCC 51557</strain>
    </source>
</reference>
<dbReference type="GO" id="GO:0008764">
    <property type="term" value="F:UDP-N-acetylmuramoylalanine-D-glutamate ligase activity"/>
    <property type="evidence" value="ECO:0007669"/>
    <property type="project" value="UniProtKB-UniRule"/>
</dbReference>
<dbReference type="Gene3D" id="3.40.50.720">
    <property type="entry name" value="NAD(P)-binding Rossmann-like Domain"/>
    <property type="match status" value="1"/>
</dbReference>
<dbReference type="Gene3D" id="3.40.1190.10">
    <property type="entry name" value="Mur-like, catalytic domain"/>
    <property type="match status" value="1"/>
</dbReference>
<evidence type="ECO:0000256" key="4">
    <source>
        <dbReference type="ARBA" id="ARBA00022598"/>
    </source>
</evidence>
<dbReference type="GO" id="GO:0009252">
    <property type="term" value="P:peptidoglycan biosynthetic process"/>
    <property type="evidence" value="ECO:0007669"/>
    <property type="project" value="UniProtKB-UniRule"/>
</dbReference>
<evidence type="ECO:0000259" key="10">
    <source>
        <dbReference type="Pfam" id="PF08245"/>
    </source>
</evidence>
<evidence type="ECO:0000256" key="6">
    <source>
        <dbReference type="ARBA" id="ARBA00022840"/>
    </source>
</evidence>
<dbReference type="UniPathway" id="UPA00219"/>
<dbReference type="Pfam" id="PF02875">
    <property type="entry name" value="Mur_ligase_C"/>
    <property type="match status" value="1"/>
</dbReference>
<keyword evidence="12" id="KW-1185">Reference proteome</keyword>
<accession>A0A1G4P6A9</accession>
<dbReference type="PANTHER" id="PTHR43692">
    <property type="entry name" value="UDP-N-ACETYLMURAMOYLALANINE--D-GLUTAMATE LIGASE"/>
    <property type="match status" value="1"/>
</dbReference>
<dbReference type="SUPFAM" id="SSF53244">
    <property type="entry name" value="MurD-like peptide ligases, peptide-binding domain"/>
    <property type="match status" value="1"/>
</dbReference>
<organism evidence="11 12">
    <name type="scientific">Borreliella japonica</name>
    <name type="common">Borrelia japonica</name>
    <dbReference type="NCBI Taxonomy" id="34095"/>
    <lineage>
        <taxon>Bacteria</taxon>
        <taxon>Pseudomonadati</taxon>
        <taxon>Spirochaetota</taxon>
        <taxon>Spirochaetia</taxon>
        <taxon>Spirochaetales</taxon>
        <taxon>Borreliaceae</taxon>
        <taxon>Borreliella</taxon>
    </lineage>
</organism>
<comment type="subcellular location">
    <subcellularLocation>
        <location evidence="1 7 8">Cytoplasm</location>
    </subcellularLocation>
</comment>
<dbReference type="GO" id="GO:0071555">
    <property type="term" value="P:cell wall organization"/>
    <property type="evidence" value="ECO:0007669"/>
    <property type="project" value="UniProtKB-KW"/>
</dbReference>
<dbReference type="GO" id="GO:0005737">
    <property type="term" value="C:cytoplasm"/>
    <property type="evidence" value="ECO:0007669"/>
    <property type="project" value="UniProtKB-SubCell"/>
</dbReference>
<keyword evidence="7 8" id="KW-0131">Cell cycle</keyword>
<feature type="domain" description="Mur ligase central" evidence="10">
    <location>
        <begin position="116"/>
        <end position="260"/>
    </location>
</feature>
<dbReference type="GO" id="GO:0051301">
    <property type="term" value="P:cell division"/>
    <property type="evidence" value="ECO:0007669"/>
    <property type="project" value="UniProtKB-KW"/>
</dbReference>
<keyword evidence="4 7" id="KW-0436">Ligase</keyword>
<sequence>MRLDEIKNLNFLVMGLGLNGGGVALSRFLLKHGARLVITDLKSEAELALSIDSLRDFDNQIRYVLGKHNVSDFKKADIVVKNPSVKPNNKYLKFAKRVETDIGLFLIFNKNPIIAVTGTKGKSTLVSLLYQTLKKKYPSVKLGGNIGVSPLSFFDQLDGKSPLILELSSWQLQSLRNFNPILSIITNVYNDHQNYYLNFNDYIIDKSKIFVNQTSGIVIIQDKAYYKYFSKFKSKAKVILFSEFNPRDFDRDVFYCNEGEVYFNYNLIGHFSEPQVVFMIPKLITFFVSYYLNMDLNDTFQILSNFKGIEHRLEFVKLVQNVMFYNDTASTIPDSTVLSVRSLKTNVNCINLIVGGTDKELDFSSFFKILNLVKTWILIKGSATVKIIKILEKSGTQYFVFDSLRNAVNYAFKISSSGDIVLFSPASASFELFNNEFDRGLQFKNLVNTLG</sequence>
<evidence type="ECO:0000256" key="3">
    <source>
        <dbReference type="ARBA" id="ARBA00022490"/>
    </source>
</evidence>
<dbReference type="InterPro" id="IPR004101">
    <property type="entry name" value="Mur_ligase_C"/>
</dbReference>
<dbReference type="Proteomes" id="UP000199262">
    <property type="component" value="Unassembled WGS sequence"/>
</dbReference>
<dbReference type="Gene3D" id="3.90.190.20">
    <property type="entry name" value="Mur ligase, C-terminal domain"/>
    <property type="match status" value="1"/>
</dbReference>
<dbReference type="GO" id="GO:0005524">
    <property type="term" value="F:ATP binding"/>
    <property type="evidence" value="ECO:0007669"/>
    <property type="project" value="UniProtKB-UniRule"/>
</dbReference>
<evidence type="ECO:0000256" key="2">
    <source>
        <dbReference type="ARBA" id="ARBA00004752"/>
    </source>
</evidence>
<comment type="similarity">
    <text evidence="7">Belongs to the MurCDEF family.</text>
</comment>
<keyword evidence="5 7" id="KW-0547">Nucleotide-binding</keyword>
<evidence type="ECO:0000256" key="7">
    <source>
        <dbReference type="HAMAP-Rule" id="MF_00639"/>
    </source>
</evidence>
<dbReference type="HAMAP" id="MF_00639">
    <property type="entry name" value="MurD"/>
    <property type="match status" value="1"/>
</dbReference>
<feature type="domain" description="Mur ligase C-terminal" evidence="9">
    <location>
        <begin position="311"/>
        <end position="426"/>
    </location>
</feature>
<evidence type="ECO:0000313" key="11">
    <source>
        <dbReference type="EMBL" id="SCW27701.1"/>
    </source>
</evidence>
<dbReference type="SUPFAM" id="SSF53623">
    <property type="entry name" value="MurD-like peptide ligases, catalytic domain"/>
    <property type="match status" value="1"/>
</dbReference>
<comment type="catalytic activity">
    <reaction evidence="7 8">
        <text>UDP-N-acetyl-alpha-D-muramoyl-L-alanine + D-glutamate + ATP = UDP-N-acetyl-alpha-D-muramoyl-L-alanyl-D-glutamate + ADP + phosphate + H(+)</text>
        <dbReference type="Rhea" id="RHEA:16429"/>
        <dbReference type="ChEBI" id="CHEBI:15378"/>
        <dbReference type="ChEBI" id="CHEBI:29986"/>
        <dbReference type="ChEBI" id="CHEBI:30616"/>
        <dbReference type="ChEBI" id="CHEBI:43474"/>
        <dbReference type="ChEBI" id="CHEBI:83898"/>
        <dbReference type="ChEBI" id="CHEBI:83900"/>
        <dbReference type="ChEBI" id="CHEBI:456216"/>
        <dbReference type="EC" id="6.3.2.9"/>
    </reaction>
</comment>
<dbReference type="RefSeq" id="WP_091971974.1">
    <property type="nucleotide sequence ID" value="NZ_CP124066.1"/>
</dbReference>
<comment type="function">
    <text evidence="7 8">Cell wall formation. Catalyzes the addition of glutamate to the nucleotide precursor UDP-N-acetylmuramoyl-L-alanine (UMA).</text>
</comment>
<dbReference type="InterPro" id="IPR005762">
    <property type="entry name" value="MurD"/>
</dbReference>
<dbReference type="AlphaFoldDB" id="A0A1G4P6A9"/>
<protein>
    <recommendedName>
        <fullName evidence="7 8">UDP-N-acetylmuramoylalanine--D-glutamate ligase</fullName>
        <ecNumber evidence="7 8">6.3.2.9</ecNumber>
    </recommendedName>
    <alternativeName>
        <fullName evidence="7">D-glutamic acid-adding enzyme</fullName>
    </alternativeName>
    <alternativeName>
        <fullName evidence="7">UDP-N-acetylmuramoyl-L-alanyl-D-glutamate synthetase</fullName>
    </alternativeName>
</protein>